<feature type="chain" id="PRO_5045775345" description="VCBS repeat-containing protein" evidence="1">
    <location>
        <begin position="20"/>
        <end position="225"/>
    </location>
</feature>
<keyword evidence="3" id="KW-1185">Reference proteome</keyword>
<organism evidence="2 3">
    <name type="scientific">Lacrimispora defluvii</name>
    <dbReference type="NCBI Taxonomy" id="2719233"/>
    <lineage>
        <taxon>Bacteria</taxon>
        <taxon>Bacillati</taxon>
        <taxon>Bacillota</taxon>
        <taxon>Clostridia</taxon>
        <taxon>Lachnospirales</taxon>
        <taxon>Lachnospiraceae</taxon>
        <taxon>Lacrimispora</taxon>
    </lineage>
</organism>
<dbReference type="Proteomes" id="UP000539052">
    <property type="component" value="Unassembled WGS sequence"/>
</dbReference>
<reference evidence="2 3" key="1">
    <citation type="submission" date="2020-03" db="EMBL/GenBank/DDBJ databases">
        <title>Genome Sequence of industrial isolate, B5A.</title>
        <authorList>
            <person name="Sharma S."/>
            <person name="Patil P.B."/>
            <person name="Korpole S."/>
        </authorList>
    </citation>
    <scope>NUCLEOTIDE SEQUENCE [LARGE SCALE GENOMIC DNA]</scope>
    <source>
        <strain evidence="2 3">PI-S10-B5A</strain>
    </source>
</reference>
<dbReference type="RefSeq" id="WP_170819701.1">
    <property type="nucleotide sequence ID" value="NZ_JAAOXG010000001.1"/>
</dbReference>
<dbReference type="EMBL" id="JAAOXG010000001">
    <property type="protein sequence ID" value="NNJ28331.1"/>
    <property type="molecule type" value="Genomic_DNA"/>
</dbReference>
<protein>
    <recommendedName>
        <fullName evidence="4">VCBS repeat-containing protein</fullName>
    </recommendedName>
</protein>
<evidence type="ECO:0000313" key="2">
    <source>
        <dbReference type="EMBL" id="NNJ28331.1"/>
    </source>
</evidence>
<dbReference type="InterPro" id="IPR028994">
    <property type="entry name" value="Integrin_alpha_N"/>
</dbReference>
<comment type="caution">
    <text evidence="2">The sequence shown here is derived from an EMBL/GenBank/DDBJ whole genome shotgun (WGS) entry which is preliminary data.</text>
</comment>
<gene>
    <name evidence="2" type="ORF">G9470_00765</name>
</gene>
<dbReference type="PROSITE" id="PS51257">
    <property type="entry name" value="PROKAR_LIPOPROTEIN"/>
    <property type="match status" value="1"/>
</dbReference>
<name>A0ABX1VJN3_9FIRM</name>
<evidence type="ECO:0008006" key="4">
    <source>
        <dbReference type="Google" id="ProtNLM"/>
    </source>
</evidence>
<evidence type="ECO:0000256" key="1">
    <source>
        <dbReference type="SAM" id="SignalP"/>
    </source>
</evidence>
<accession>A0ABX1VJN3</accession>
<sequence length="225" mass="25220">MNKNIFLFCFLILSLTGCADSSMTGGTVLQPDESQVSNMVQEPVALTDEEINWQTAYMEIIHQGGGHLPDPYHLRGEDGLNSSFYLGIHDFNGDGIPELILGDGISISVYTYLNHGLEKVADLYEPKGWYMIHELYIQNNCLILVSNGTDGCGYVGFTYGEGSYLTGTYNDSSPDQSVLDGEVSGFKEFNDVFHITELREDSRKPLRKRNKERGELIPDWAMLVW</sequence>
<evidence type="ECO:0000313" key="3">
    <source>
        <dbReference type="Proteomes" id="UP000539052"/>
    </source>
</evidence>
<dbReference type="SUPFAM" id="SSF69318">
    <property type="entry name" value="Integrin alpha N-terminal domain"/>
    <property type="match status" value="1"/>
</dbReference>
<proteinExistence type="predicted"/>
<feature type="signal peptide" evidence="1">
    <location>
        <begin position="1"/>
        <end position="19"/>
    </location>
</feature>
<keyword evidence="1" id="KW-0732">Signal</keyword>